<evidence type="ECO:0000256" key="1">
    <source>
        <dbReference type="SAM" id="MobiDB-lite"/>
    </source>
</evidence>
<name>A0A183E3W1_9BILA</name>
<dbReference type="PANTHER" id="PTHR23276:SF2">
    <property type="entry name" value="PROTEIN PRRC1"/>
    <property type="match status" value="1"/>
</dbReference>
<reference evidence="2 3" key="2">
    <citation type="submission" date="2018-11" db="EMBL/GenBank/DDBJ databases">
        <authorList>
            <consortium name="Pathogen Informatics"/>
        </authorList>
    </citation>
    <scope>NUCLEOTIDE SEQUENCE [LARGE SCALE GENOMIC DNA]</scope>
</reference>
<evidence type="ECO:0000313" key="3">
    <source>
        <dbReference type="Proteomes" id="UP000271098"/>
    </source>
</evidence>
<reference evidence="4" key="1">
    <citation type="submission" date="2016-06" db="UniProtKB">
        <authorList>
            <consortium name="WormBaseParasite"/>
        </authorList>
    </citation>
    <scope>IDENTIFICATION</scope>
</reference>
<dbReference type="OrthoDB" id="4968544at2759"/>
<evidence type="ECO:0000313" key="4">
    <source>
        <dbReference type="WBParaSite" id="GPUH_0001567401-mRNA-1"/>
    </source>
</evidence>
<evidence type="ECO:0000313" key="2">
    <source>
        <dbReference type="EMBL" id="VDN26402.1"/>
    </source>
</evidence>
<dbReference type="GO" id="GO:0034237">
    <property type="term" value="F:protein kinase A regulatory subunit binding"/>
    <property type="evidence" value="ECO:0007669"/>
    <property type="project" value="TreeGrafter"/>
</dbReference>
<dbReference type="WBParaSite" id="GPUH_0001567401-mRNA-1">
    <property type="protein sequence ID" value="GPUH_0001567401-mRNA-1"/>
    <property type="gene ID" value="GPUH_0001567401"/>
</dbReference>
<accession>A0A183E3W1</accession>
<protein>
    <submittedName>
        <fullName evidence="4">SRR1 domain-containing protein</fullName>
    </submittedName>
</protein>
<dbReference type="AlphaFoldDB" id="A0A183E3W1"/>
<organism evidence="4">
    <name type="scientific">Gongylonema pulchrum</name>
    <dbReference type="NCBI Taxonomy" id="637853"/>
    <lineage>
        <taxon>Eukaryota</taxon>
        <taxon>Metazoa</taxon>
        <taxon>Ecdysozoa</taxon>
        <taxon>Nematoda</taxon>
        <taxon>Chromadorea</taxon>
        <taxon>Rhabditida</taxon>
        <taxon>Spirurina</taxon>
        <taxon>Spiruromorpha</taxon>
        <taxon>Spiruroidea</taxon>
        <taxon>Gongylonematidae</taxon>
        <taxon>Gongylonema</taxon>
    </lineage>
</organism>
<gene>
    <name evidence="2" type="ORF">GPUH_LOCUS15652</name>
</gene>
<sequence>MVPPSVATVEQPAPPTTLTGGQNVAQSSSGSVAPAPTQMMIPMNMPESESQLSAEEKHEEGHGVLQWFQQTVQQSPFLSKVASKAKLGMDSVLTTLDPGMKDFLEGTDHLHALILCGNSRQIADAIRHGLCFAFSEVTFDETPAEAHFNPHIQIIGHDSAWKNTGIFQNAKNRLLNLKDGSAVNHDAALVVVQPFLYRISECWFDTALLLAQVGSIEVAVFTQSTQVDGDVIAVLQKHTPKDYPSEEFTTTVGYAYAELYGVDPDDWQRGLLSFSSSELYRAAAVALATNLKRILLRKTSKQH</sequence>
<proteinExistence type="predicted"/>
<feature type="region of interest" description="Disordered" evidence="1">
    <location>
        <begin position="1"/>
        <end position="39"/>
    </location>
</feature>
<keyword evidence="3" id="KW-1185">Reference proteome</keyword>
<dbReference type="InterPro" id="IPR026534">
    <property type="entry name" value="PRRC1"/>
</dbReference>
<dbReference type="GO" id="GO:0005737">
    <property type="term" value="C:cytoplasm"/>
    <property type="evidence" value="ECO:0007669"/>
    <property type="project" value="TreeGrafter"/>
</dbReference>
<feature type="compositionally biased region" description="Polar residues" evidence="1">
    <location>
        <begin position="16"/>
        <end position="31"/>
    </location>
</feature>
<dbReference type="PANTHER" id="PTHR23276">
    <property type="entry name" value="PROTEIN PRRC1"/>
    <property type="match status" value="1"/>
</dbReference>
<dbReference type="EMBL" id="UYRT01082731">
    <property type="protein sequence ID" value="VDN26402.1"/>
    <property type="molecule type" value="Genomic_DNA"/>
</dbReference>
<dbReference type="Proteomes" id="UP000271098">
    <property type="component" value="Unassembled WGS sequence"/>
</dbReference>